<sequence length="102" mass="10697">MRTLAMRTFWPSQPALRWESPATGALLALAPLVPGALAAAILDTFAWCYGEARITLAVCLIGAVASGTLLLCWTFDLASMRRSIAYAVAAGVGATVPLLQFG</sequence>
<feature type="transmembrane region" description="Helical" evidence="1">
    <location>
        <begin position="54"/>
        <end position="72"/>
    </location>
</feature>
<protein>
    <submittedName>
        <fullName evidence="2">Uncharacterized protein</fullName>
    </submittedName>
</protein>
<comment type="caution">
    <text evidence="2">The sequence shown here is derived from an EMBL/GenBank/DDBJ whole genome shotgun (WGS) entry which is preliminary data.</text>
</comment>
<keyword evidence="1" id="KW-0472">Membrane</keyword>
<evidence type="ECO:0000313" key="3">
    <source>
        <dbReference type="Proteomes" id="UP000318199"/>
    </source>
</evidence>
<evidence type="ECO:0000313" key="2">
    <source>
        <dbReference type="EMBL" id="TWO70064.1"/>
    </source>
</evidence>
<reference evidence="2 3" key="1">
    <citation type="submission" date="2019-07" db="EMBL/GenBank/DDBJ databases">
        <title>Caenimonas sedimenti sp. nov., isolated from activated sludge.</title>
        <authorList>
            <person name="Xu J."/>
        </authorList>
    </citation>
    <scope>NUCLEOTIDE SEQUENCE [LARGE SCALE GENOMIC DNA]</scope>
    <source>
        <strain evidence="2 3">HX-9-20</strain>
    </source>
</reference>
<dbReference type="AlphaFoldDB" id="A0A562ZPH4"/>
<evidence type="ECO:0000256" key="1">
    <source>
        <dbReference type="SAM" id="Phobius"/>
    </source>
</evidence>
<organism evidence="2 3">
    <name type="scientific">Caenimonas sedimenti</name>
    <dbReference type="NCBI Taxonomy" id="2596921"/>
    <lineage>
        <taxon>Bacteria</taxon>
        <taxon>Pseudomonadati</taxon>
        <taxon>Pseudomonadota</taxon>
        <taxon>Betaproteobacteria</taxon>
        <taxon>Burkholderiales</taxon>
        <taxon>Comamonadaceae</taxon>
        <taxon>Caenimonas</taxon>
    </lineage>
</organism>
<gene>
    <name evidence="2" type="ORF">FN976_17155</name>
</gene>
<dbReference type="EMBL" id="VOBQ01000013">
    <property type="protein sequence ID" value="TWO70064.1"/>
    <property type="molecule type" value="Genomic_DNA"/>
</dbReference>
<name>A0A562ZPH4_9BURK</name>
<dbReference type="RefSeq" id="WP_145894260.1">
    <property type="nucleotide sequence ID" value="NZ_VOBQ01000013.1"/>
</dbReference>
<keyword evidence="1" id="KW-0812">Transmembrane</keyword>
<dbReference type="Proteomes" id="UP000318199">
    <property type="component" value="Unassembled WGS sequence"/>
</dbReference>
<accession>A0A562ZPH4</accession>
<proteinExistence type="predicted"/>
<keyword evidence="3" id="KW-1185">Reference proteome</keyword>
<keyword evidence="1" id="KW-1133">Transmembrane helix</keyword>